<dbReference type="RefSeq" id="WP_119321286.1">
    <property type="nucleotide sequence ID" value="NZ_AP025739.1"/>
</dbReference>
<dbReference type="PANTHER" id="PTHR31084:SF0">
    <property type="entry name" value="ALPHA-L-FUCOSIDASE 2"/>
    <property type="match status" value="1"/>
</dbReference>
<accession>A0A402CV96</accession>
<dbReference type="Pfam" id="PF21307">
    <property type="entry name" value="Glyco_hydro_95_C"/>
    <property type="match status" value="1"/>
</dbReference>
<evidence type="ECO:0000313" key="5">
    <source>
        <dbReference type="Proteomes" id="UP000287394"/>
    </source>
</evidence>
<evidence type="ECO:0000259" key="3">
    <source>
        <dbReference type="Pfam" id="PF22124"/>
    </source>
</evidence>
<dbReference type="Proteomes" id="UP000287394">
    <property type="component" value="Chromosome"/>
</dbReference>
<dbReference type="AlphaFoldDB" id="A0A402CV96"/>
<dbReference type="PIRSF" id="PIRSF007663">
    <property type="entry name" value="UCP007663"/>
    <property type="match status" value="1"/>
</dbReference>
<dbReference type="InterPro" id="IPR054363">
    <property type="entry name" value="GH95_cat"/>
</dbReference>
<feature type="domain" description="Glycosyl hydrolase family 95 N-terminal" evidence="1">
    <location>
        <begin position="37"/>
        <end position="85"/>
    </location>
</feature>
<dbReference type="PROSITE" id="PS51257">
    <property type="entry name" value="PROKAR_LIPOPROTEIN"/>
    <property type="match status" value="1"/>
</dbReference>
<evidence type="ECO:0000259" key="2">
    <source>
        <dbReference type="Pfam" id="PF21307"/>
    </source>
</evidence>
<dbReference type="GO" id="GO:0004560">
    <property type="term" value="F:alpha-L-fucosidase activity"/>
    <property type="evidence" value="ECO:0007669"/>
    <property type="project" value="InterPro"/>
</dbReference>
<feature type="domain" description="Alpha fucosidase A-like C-terminal" evidence="2">
    <location>
        <begin position="652"/>
        <end position="745"/>
    </location>
</feature>
<dbReference type="EMBL" id="AP025739">
    <property type="protein sequence ID" value="BDI30325.1"/>
    <property type="molecule type" value="Genomic_DNA"/>
</dbReference>
<dbReference type="PANTHER" id="PTHR31084">
    <property type="entry name" value="ALPHA-L-FUCOSIDASE 2"/>
    <property type="match status" value="1"/>
</dbReference>
<feature type="domain" description="Glycosyl hydrolase family 95 N-terminal" evidence="1">
    <location>
        <begin position="86"/>
        <end position="227"/>
    </location>
</feature>
<sequence length="748" mass="82485">MMTRFVLTAVLGAACAVLLTSGCEAARKKDAAKPLTLWYPQPAKDWMTEALPIGNGRLGGMLFGGLDSEHVQFNEDSLWTGDEHETGAYQAFGDLFIDLGHTSATNYRRELDITHAVHRVSYDLNGVHYTREAFSSHPAEVLVLRLTADKPGQYTGLIRLTDMHSGKITAADGRLIDVGALDNHLKYEAQVLVQHAGGSVREDAAGIHVDHADSITLILGAGTDFLQNAAKGWRGEDPHARVASQVDSAAKKSYDSLMKAHVADYQKLYDRMTIDLGASDPNVAAQDTAARLAGYSKGRDPELESLFFQYGRYLMISSSRPGALPTNLQGIWNNSNTPPWRSDYHADINVQMNYWFTDLANLSESFDPFFQWVDSTRGVRTQQTQEEYHVRGWTTRAENGIFGGSTWSWIPAANAWLCQNLWDHYAYTQDKAYLQKLYPILKEVCNYWEDRLKAQPDGTLVIPNGWSPEHGPNEDGVSFDQELVWDVFNNYIAASKDLNIDADYRAKVQTMRDKLLVPKIGKWGQLQEWMVDRDDPTDKHRHVSHLVGLYPGNQFSPRTTPALAEAAKVSLNGRGDESTGWAMAWRINLWARLLDGDHAYTLLHNQLTLAGSKGMDYMEGGGTYQNMFDAHPPFQIDGNFGGPAGIAEMLLQSQTGVVDLLPALPSAWPTGSVTGLKARGGYIVDLTWAGGKLQSASLQSSVSRATQIRTAKPVTITSGGQEIETKPLGGGVVEFAAKAGKTYLVRGK</sequence>
<dbReference type="InterPro" id="IPR049053">
    <property type="entry name" value="AFCA-like_C"/>
</dbReference>
<dbReference type="InterPro" id="IPR008928">
    <property type="entry name" value="6-hairpin_glycosidase_sf"/>
</dbReference>
<gene>
    <name evidence="4" type="ORF">CCAX7_23760</name>
</gene>
<dbReference type="GO" id="GO:0005975">
    <property type="term" value="P:carbohydrate metabolic process"/>
    <property type="evidence" value="ECO:0007669"/>
    <property type="project" value="InterPro"/>
</dbReference>
<dbReference type="Pfam" id="PF14498">
    <property type="entry name" value="Glyco_hyd_65N_2"/>
    <property type="match status" value="2"/>
</dbReference>
<evidence type="ECO:0000259" key="1">
    <source>
        <dbReference type="Pfam" id="PF14498"/>
    </source>
</evidence>
<evidence type="ECO:0000313" key="4">
    <source>
        <dbReference type="EMBL" id="BDI30325.1"/>
    </source>
</evidence>
<name>A0A402CV96_9BACT</name>
<dbReference type="InterPro" id="IPR016518">
    <property type="entry name" value="Alpha-L-fucosidase"/>
</dbReference>
<protein>
    <submittedName>
        <fullName evidence="4">Uncharacterized protein</fullName>
    </submittedName>
</protein>
<feature type="domain" description="Glycosyl hydrolase family 95 catalytic" evidence="3">
    <location>
        <begin position="253"/>
        <end position="650"/>
    </location>
</feature>
<dbReference type="InterPro" id="IPR012341">
    <property type="entry name" value="6hp_glycosidase-like_sf"/>
</dbReference>
<dbReference type="Pfam" id="PF22124">
    <property type="entry name" value="Glyco_hydro_95_cat"/>
    <property type="match status" value="1"/>
</dbReference>
<keyword evidence="5" id="KW-1185">Reference proteome</keyword>
<reference evidence="4 5" key="1">
    <citation type="journal article" date="2019" name="Int. J. Syst. Evol. Microbiol.">
        <title>Capsulimonas corticalis gen. nov., sp. nov., an aerobic capsulated bacterium, of a novel bacterial order, Capsulimonadales ord. nov., of the class Armatimonadia of the phylum Armatimonadetes.</title>
        <authorList>
            <person name="Li J."/>
            <person name="Kudo C."/>
            <person name="Tonouchi A."/>
        </authorList>
    </citation>
    <scope>NUCLEOTIDE SEQUENCE [LARGE SCALE GENOMIC DNA]</scope>
    <source>
        <strain evidence="4 5">AX-7</strain>
    </source>
</reference>
<dbReference type="KEGG" id="ccot:CCAX7_23760"/>
<dbReference type="SUPFAM" id="SSF48208">
    <property type="entry name" value="Six-hairpin glycosidases"/>
    <property type="match status" value="1"/>
</dbReference>
<organism evidence="4 5">
    <name type="scientific">Capsulimonas corticalis</name>
    <dbReference type="NCBI Taxonomy" id="2219043"/>
    <lineage>
        <taxon>Bacteria</taxon>
        <taxon>Bacillati</taxon>
        <taxon>Armatimonadota</taxon>
        <taxon>Armatimonadia</taxon>
        <taxon>Capsulimonadales</taxon>
        <taxon>Capsulimonadaceae</taxon>
        <taxon>Capsulimonas</taxon>
    </lineage>
</organism>
<dbReference type="Gene3D" id="1.50.10.10">
    <property type="match status" value="1"/>
</dbReference>
<proteinExistence type="predicted"/>
<dbReference type="OrthoDB" id="9802600at2"/>
<dbReference type="InterPro" id="IPR027414">
    <property type="entry name" value="GH95_N_dom"/>
</dbReference>